<dbReference type="Gene3D" id="1.10.8.60">
    <property type="match status" value="1"/>
</dbReference>
<dbReference type="CDD" id="cd00009">
    <property type="entry name" value="AAA"/>
    <property type="match status" value="1"/>
</dbReference>
<dbReference type="Gene3D" id="3.40.50.300">
    <property type="entry name" value="P-loop containing nucleotide triphosphate hydrolases"/>
    <property type="match status" value="1"/>
</dbReference>
<feature type="compositionally biased region" description="Low complexity" evidence="13">
    <location>
        <begin position="363"/>
        <end position="380"/>
    </location>
</feature>
<evidence type="ECO:0000256" key="8">
    <source>
        <dbReference type="ARBA" id="ARBA00022833"/>
    </source>
</evidence>
<dbReference type="InterPro" id="IPR003593">
    <property type="entry name" value="AAA+_ATPase"/>
</dbReference>
<dbReference type="InterPro" id="IPR045085">
    <property type="entry name" value="HLD_clamp_pol_III_gamma_tau"/>
</dbReference>
<feature type="compositionally biased region" description="Polar residues" evidence="13">
    <location>
        <begin position="634"/>
        <end position="648"/>
    </location>
</feature>
<keyword evidence="4 15" id="KW-0548">Nucleotidyltransferase</keyword>
<keyword evidence="10" id="KW-0239">DNA-directed DNA polymerase</keyword>
<feature type="domain" description="AAA+ ATPase" evidence="14">
    <location>
        <begin position="37"/>
        <end position="181"/>
    </location>
</feature>
<dbReference type="GO" id="GO:0046872">
    <property type="term" value="F:metal ion binding"/>
    <property type="evidence" value="ECO:0007669"/>
    <property type="project" value="UniProtKB-KW"/>
</dbReference>
<keyword evidence="8" id="KW-0862">Zinc</keyword>
<dbReference type="InterPro" id="IPR012763">
    <property type="entry name" value="DNA_pol_III_sug/sutau_N"/>
</dbReference>
<dbReference type="Proteomes" id="UP000753908">
    <property type="component" value="Unassembled WGS sequence"/>
</dbReference>
<dbReference type="SUPFAM" id="SSF48019">
    <property type="entry name" value="post-AAA+ oligomerization domain-like"/>
    <property type="match status" value="1"/>
</dbReference>
<feature type="region of interest" description="Disordered" evidence="13">
    <location>
        <begin position="763"/>
        <end position="795"/>
    </location>
</feature>
<dbReference type="Pfam" id="PF13177">
    <property type="entry name" value="DNA_pol3_delta2"/>
    <property type="match status" value="1"/>
</dbReference>
<evidence type="ECO:0000313" key="15">
    <source>
        <dbReference type="EMBL" id="MBW4548205.1"/>
    </source>
</evidence>
<dbReference type="FunFam" id="1.10.8.60:FF:000013">
    <property type="entry name" value="DNA polymerase III subunit gamma/tau"/>
    <property type="match status" value="1"/>
</dbReference>
<evidence type="ECO:0000256" key="3">
    <source>
        <dbReference type="ARBA" id="ARBA00022679"/>
    </source>
</evidence>
<evidence type="ECO:0000256" key="1">
    <source>
        <dbReference type="ARBA" id="ARBA00006360"/>
    </source>
</evidence>
<evidence type="ECO:0000313" key="16">
    <source>
        <dbReference type="Proteomes" id="UP000753908"/>
    </source>
</evidence>
<dbReference type="NCBIfam" id="NF004046">
    <property type="entry name" value="PRK05563.1"/>
    <property type="match status" value="1"/>
</dbReference>
<dbReference type="AlphaFoldDB" id="A0A951UCG0"/>
<evidence type="ECO:0000256" key="4">
    <source>
        <dbReference type="ARBA" id="ARBA00022695"/>
    </source>
</evidence>
<reference evidence="15" key="1">
    <citation type="submission" date="2021-05" db="EMBL/GenBank/DDBJ databases">
        <authorList>
            <person name="Pietrasiak N."/>
            <person name="Ward R."/>
            <person name="Stajich J.E."/>
            <person name="Kurbessoian T."/>
        </authorList>
    </citation>
    <scope>NUCLEOTIDE SEQUENCE</scope>
    <source>
        <strain evidence="15">CPER-KK1</strain>
    </source>
</reference>
<evidence type="ECO:0000256" key="13">
    <source>
        <dbReference type="SAM" id="MobiDB-lite"/>
    </source>
</evidence>
<dbReference type="InterPro" id="IPR008921">
    <property type="entry name" value="DNA_pol3_clamp-load_cplx_C"/>
</dbReference>
<dbReference type="GO" id="GO:0003677">
    <property type="term" value="F:DNA binding"/>
    <property type="evidence" value="ECO:0007669"/>
    <property type="project" value="InterPro"/>
</dbReference>
<protein>
    <recommendedName>
        <fullName evidence="2">DNA-directed DNA polymerase</fullName>
        <ecNumber evidence="2">2.7.7.7</ecNumber>
    </recommendedName>
</protein>
<dbReference type="InterPro" id="IPR022754">
    <property type="entry name" value="DNA_pol_III_gamma-3"/>
</dbReference>
<dbReference type="InterPro" id="IPR005790">
    <property type="entry name" value="DNA_polIII_delta"/>
</dbReference>
<dbReference type="SMART" id="SM00382">
    <property type="entry name" value="AAA"/>
    <property type="match status" value="1"/>
</dbReference>
<evidence type="ECO:0000256" key="5">
    <source>
        <dbReference type="ARBA" id="ARBA00022705"/>
    </source>
</evidence>
<dbReference type="FunFam" id="3.40.50.300:FF:000014">
    <property type="entry name" value="DNA polymerase III subunit gamma/tau"/>
    <property type="match status" value="1"/>
</dbReference>
<sequence>MSYEPLHHKYRPQTFANLVGQEAIATTLTNAIRTERIAPAYLFTGPRGTGKTSSARILAKSLNCKKQDKPTEQPCGVCEVCKSIASGNALDVIEIDAASNTGVDNIREIIERAQFAPVQCRYKVYVIDECHMLSGAAFNSLLKTLEEPPNRVVFVLATTDPQRVLPTIISRCQRFDFRRIPLEAMVSHLQYIAAQENISITTDAITLVAQVAQGGLRDAESLLDQLSLLVGEVTVERVWDLVGAVPERDLMALTDAIASNNPETVLETARHLMDRGREPLIVLQNLAGFYRDLLIAKTAPTRNDLVAITTPTWITMCDFAKSLDTNTILAGQKHLKDSEVQIKNTTQPRLWLEVTLLGLLHSANSHPSSESPSTQSLQRSTSPTTQNTVSQPSPRSTVPASNASTASVSLPTPSTEVTRASQISAPREQLASNTPISQPTVSDRTAPPESQTVASSDNSSAHPPEASLAAPSTVTDHSDLDQIWQQVLAQLKPISTRELLRQLGRLIDLDNQYARVSIPQAWREKIQERLPNIEAAFQEAINRKVKVSLQARATDAFDSALVNRPTSQGSRVAPSQQPAPNHSPPSTTRQVMSDHVQPSVQKNGEEALLAQRGVSSFNVDSNNVLLRDSASSATQRQNLAVATPSASEQAGAGTPVMEQPQAQVETHPSWTGTTDNHSPLTLPAQNKDTEYDSDVVEKALVNLQQFFEGEIVDLADDFIPSEPLVTHQQQDNPFVASTALSEEVVIIPEIELEPEAEEELDLIEPTVTRQLPYSDTTSSNPLQRSSNLEDSQDDDDIPFVRSLSFGIREANLQDPWELEANRPGIWLYGNRGLSRFHRD</sequence>
<comment type="catalytic activity">
    <reaction evidence="12">
        <text>DNA(n) + a 2'-deoxyribonucleoside 5'-triphosphate = DNA(n+1) + diphosphate</text>
        <dbReference type="Rhea" id="RHEA:22508"/>
        <dbReference type="Rhea" id="RHEA-COMP:17339"/>
        <dbReference type="Rhea" id="RHEA-COMP:17340"/>
        <dbReference type="ChEBI" id="CHEBI:33019"/>
        <dbReference type="ChEBI" id="CHEBI:61560"/>
        <dbReference type="ChEBI" id="CHEBI:173112"/>
        <dbReference type="EC" id="2.7.7.7"/>
    </reaction>
</comment>
<dbReference type="CDD" id="cd18137">
    <property type="entry name" value="HLD_clamp_pol_III_gamma_tau"/>
    <property type="match status" value="1"/>
</dbReference>
<dbReference type="NCBIfam" id="TIGR01128">
    <property type="entry name" value="holA"/>
    <property type="match status" value="1"/>
</dbReference>
<keyword evidence="11" id="KW-0175">Coiled coil</keyword>
<dbReference type="PANTHER" id="PTHR11669:SF0">
    <property type="entry name" value="PROTEIN STICHEL-LIKE 2"/>
    <property type="match status" value="1"/>
</dbReference>
<evidence type="ECO:0000256" key="2">
    <source>
        <dbReference type="ARBA" id="ARBA00012417"/>
    </source>
</evidence>
<dbReference type="NCBIfam" id="NF011510">
    <property type="entry name" value="PRK14948.1"/>
    <property type="match status" value="1"/>
</dbReference>
<evidence type="ECO:0000256" key="6">
    <source>
        <dbReference type="ARBA" id="ARBA00022723"/>
    </source>
</evidence>
<evidence type="ECO:0000256" key="10">
    <source>
        <dbReference type="ARBA" id="ARBA00022932"/>
    </source>
</evidence>
<feature type="compositionally biased region" description="Polar residues" evidence="13">
    <location>
        <begin position="564"/>
        <end position="598"/>
    </location>
</feature>
<feature type="region of interest" description="Disordered" evidence="13">
    <location>
        <begin position="363"/>
        <end position="474"/>
    </location>
</feature>
<keyword evidence="3 15" id="KW-0808">Transferase</keyword>
<dbReference type="GO" id="GO:0003887">
    <property type="term" value="F:DNA-directed DNA polymerase activity"/>
    <property type="evidence" value="ECO:0007669"/>
    <property type="project" value="UniProtKB-KW"/>
</dbReference>
<feature type="region of interest" description="Disordered" evidence="13">
    <location>
        <begin position="634"/>
        <end position="686"/>
    </location>
</feature>
<dbReference type="Pfam" id="PF23007">
    <property type="entry name" value="DnaA_N-like_STI"/>
    <property type="match status" value="1"/>
</dbReference>
<dbReference type="GO" id="GO:0006261">
    <property type="term" value="P:DNA-templated DNA replication"/>
    <property type="evidence" value="ECO:0007669"/>
    <property type="project" value="TreeGrafter"/>
</dbReference>
<keyword evidence="9" id="KW-0067">ATP-binding</keyword>
<dbReference type="Pfam" id="PF22608">
    <property type="entry name" value="DNAX_ATPase_lid"/>
    <property type="match status" value="1"/>
</dbReference>
<dbReference type="InterPro" id="IPR050238">
    <property type="entry name" value="DNA_Rep/Repair_Clamp_Loader"/>
</dbReference>
<organism evidence="15 16">
    <name type="scientific">Symplocastrum torsivum CPER-KK1</name>
    <dbReference type="NCBI Taxonomy" id="450513"/>
    <lineage>
        <taxon>Bacteria</taxon>
        <taxon>Bacillati</taxon>
        <taxon>Cyanobacteriota</taxon>
        <taxon>Cyanophyceae</taxon>
        <taxon>Oscillatoriophycideae</taxon>
        <taxon>Oscillatoriales</taxon>
        <taxon>Microcoleaceae</taxon>
        <taxon>Symplocastrum</taxon>
    </lineage>
</organism>
<accession>A0A951UCG0</accession>
<evidence type="ECO:0000259" key="14">
    <source>
        <dbReference type="SMART" id="SM00382"/>
    </source>
</evidence>
<feature type="compositionally biased region" description="Polar residues" evidence="13">
    <location>
        <begin position="381"/>
        <end position="461"/>
    </location>
</feature>
<comment type="caution">
    <text evidence="15">The sequence shown here is derived from an EMBL/GenBank/DDBJ whole genome shotgun (WGS) entry which is preliminary data.</text>
</comment>
<dbReference type="Pfam" id="PF12169">
    <property type="entry name" value="DNA_pol3_gamma3"/>
    <property type="match status" value="1"/>
</dbReference>
<dbReference type="NCBIfam" id="TIGR02397">
    <property type="entry name" value="dnaX_nterm"/>
    <property type="match status" value="1"/>
</dbReference>
<dbReference type="EMBL" id="JAHHIF010000056">
    <property type="protein sequence ID" value="MBW4548205.1"/>
    <property type="molecule type" value="Genomic_DNA"/>
</dbReference>
<feature type="region of interest" description="Disordered" evidence="13">
    <location>
        <begin position="560"/>
        <end position="598"/>
    </location>
</feature>
<name>A0A951UCG0_9CYAN</name>
<dbReference type="GO" id="GO:0009360">
    <property type="term" value="C:DNA polymerase III complex"/>
    <property type="evidence" value="ECO:0007669"/>
    <property type="project" value="InterPro"/>
</dbReference>
<evidence type="ECO:0000256" key="12">
    <source>
        <dbReference type="ARBA" id="ARBA00049244"/>
    </source>
</evidence>
<evidence type="ECO:0000256" key="7">
    <source>
        <dbReference type="ARBA" id="ARBA00022741"/>
    </source>
</evidence>
<dbReference type="EC" id="2.7.7.7" evidence="2"/>
<keyword evidence="7" id="KW-0547">Nucleotide-binding</keyword>
<dbReference type="GO" id="GO:0005524">
    <property type="term" value="F:ATP binding"/>
    <property type="evidence" value="ECO:0007669"/>
    <property type="project" value="UniProtKB-KW"/>
</dbReference>
<feature type="compositionally biased region" description="Polar residues" evidence="13">
    <location>
        <begin position="767"/>
        <end position="789"/>
    </location>
</feature>
<proteinExistence type="inferred from homology"/>
<feature type="compositionally biased region" description="Polar residues" evidence="13">
    <location>
        <begin position="660"/>
        <end position="686"/>
    </location>
</feature>
<gene>
    <name evidence="15" type="ORF">KME25_27745</name>
</gene>
<keyword evidence="5" id="KW-0235">DNA replication</keyword>
<dbReference type="InterPro" id="IPR027417">
    <property type="entry name" value="P-loop_NTPase"/>
</dbReference>
<evidence type="ECO:0000256" key="11">
    <source>
        <dbReference type="ARBA" id="ARBA00023054"/>
    </source>
</evidence>
<reference evidence="15" key="2">
    <citation type="journal article" date="2022" name="Microbiol. Resour. Announc.">
        <title>Metagenome Sequencing to Explore Phylogenomics of Terrestrial Cyanobacteria.</title>
        <authorList>
            <person name="Ward R.D."/>
            <person name="Stajich J.E."/>
            <person name="Johansen J.R."/>
            <person name="Huntemann M."/>
            <person name="Clum A."/>
            <person name="Foster B."/>
            <person name="Foster B."/>
            <person name="Roux S."/>
            <person name="Palaniappan K."/>
            <person name="Varghese N."/>
            <person name="Mukherjee S."/>
            <person name="Reddy T.B.K."/>
            <person name="Daum C."/>
            <person name="Copeland A."/>
            <person name="Chen I.A."/>
            <person name="Ivanova N.N."/>
            <person name="Kyrpides N.C."/>
            <person name="Shapiro N."/>
            <person name="Eloe-Fadrosh E.A."/>
            <person name="Pietrasiak N."/>
        </authorList>
    </citation>
    <scope>NUCLEOTIDE SEQUENCE</scope>
    <source>
        <strain evidence="15">CPER-KK1</strain>
    </source>
</reference>
<evidence type="ECO:0000256" key="9">
    <source>
        <dbReference type="ARBA" id="ARBA00022840"/>
    </source>
</evidence>
<dbReference type="SUPFAM" id="SSF52540">
    <property type="entry name" value="P-loop containing nucleoside triphosphate hydrolases"/>
    <property type="match status" value="1"/>
</dbReference>
<comment type="similarity">
    <text evidence="1">Belongs to the DnaX/STICHEL family.</text>
</comment>
<keyword evidence="6" id="KW-0479">Metal-binding</keyword>
<dbReference type="PANTHER" id="PTHR11669">
    <property type="entry name" value="REPLICATION FACTOR C / DNA POLYMERASE III GAMMA-TAU SUBUNIT"/>
    <property type="match status" value="1"/>
</dbReference>
<dbReference type="InterPro" id="IPR054506">
    <property type="entry name" value="DnaA_N-like_STI"/>
</dbReference>
<dbReference type="Gene3D" id="1.20.272.10">
    <property type="match status" value="1"/>
</dbReference>